<organism evidence="2 3">
    <name type="scientific">Mycolicibacterium doricum</name>
    <dbReference type="NCBI Taxonomy" id="126673"/>
    <lineage>
        <taxon>Bacteria</taxon>
        <taxon>Bacillati</taxon>
        <taxon>Actinomycetota</taxon>
        <taxon>Actinomycetes</taxon>
        <taxon>Mycobacteriales</taxon>
        <taxon>Mycobacteriaceae</taxon>
        <taxon>Mycolicibacterium</taxon>
    </lineage>
</organism>
<evidence type="ECO:0000256" key="1">
    <source>
        <dbReference type="SAM" id="MobiDB-lite"/>
    </source>
</evidence>
<evidence type="ECO:0000313" key="3">
    <source>
        <dbReference type="Proteomes" id="UP000467201"/>
    </source>
</evidence>
<feature type="compositionally biased region" description="Basic and acidic residues" evidence="1">
    <location>
        <begin position="42"/>
        <end position="59"/>
    </location>
</feature>
<sequence>MACPVPHPQIHILQHQKHRPAETLRLLHHRRQEMLTRARLDIDDGERTDHLRGNDRRDSGLASAWRADQ</sequence>
<reference evidence="2 3" key="1">
    <citation type="journal article" date="2019" name="Emerg. Microbes Infect.">
        <title>Comprehensive subspecies identification of 175 nontuberculous mycobacteria species based on 7547 genomic profiles.</title>
        <authorList>
            <person name="Matsumoto Y."/>
            <person name="Kinjo T."/>
            <person name="Motooka D."/>
            <person name="Nabeya D."/>
            <person name="Jung N."/>
            <person name="Uechi K."/>
            <person name="Horii T."/>
            <person name="Iida T."/>
            <person name="Fujita J."/>
            <person name="Nakamura S."/>
        </authorList>
    </citation>
    <scope>NUCLEOTIDE SEQUENCE [LARGE SCALE GENOMIC DNA]</scope>
    <source>
        <strain evidence="2 3">JCM 12405</strain>
    </source>
</reference>
<dbReference type="AlphaFoldDB" id="A0A7I7VWT9"/>
<proteinExistence type="predicted"/>
<accession>A0A7I7VWT9</accession>
<evidence type="ECO:0000313" key="2">
    <source>
        <dbReference type="EMBL" id="BBZ09307.1"/>
    </source>
</evidence>
<dbReference type="Proteomes" id="UP000467201">
    <property type="component" value="Chromosome"/>
</dbReference>
<gene>
    <name evidence="2" type="ORF">MDOR_34760</name>
</gene>
<dbReference type="KEGG" id="mdr:MDOR_34760"/>
<feature type="region of interest" description="Disordered" evidence="1">
    <location>
        <begin position="42"/>
        <end position="69"/>
    </location>
</feature>
<name>A0A7I7VWT9_9MYCO</name>
<dbReference type="EMBL" id="AP022605">
    <property type="protein sequence ID" value="BBZ09307.1"/>
    <property type="molecule type" value="Genomic_DNA"/>
</dbReference>
<protein>
    <submittedName>
        <fullName evidence="2">Uncharacterized protein</fullName>
    </submittedName>
</protein>